<proteinExistence type="predicted"/>
<comment type="caution">
    <text evidence="1">The sequence shown here is derived from an EMBL/GenBank/DDBJ whole genome shotgun (WGS) entry which is preliminary data.</text>
</comment>
<evidence type="ECO:0000313" key="2">
    <source>
        <dbReference type="Proteomes" id="UP001239111"/>
    </source>
</evidence>
<gene>
    <name evidence="1" type="ORF">QAD02_023438</name>
</gene>
<dbReference type="EMBL" id="CM056741">
    <property type="protein sequence ID" value="KAJ8687644.1"/>
    <property type="molecule type" value="Genomic_DNA"/>
</dbReference>
<keyword evidence="2" id="KW-1185">Reference proteome</keyword>
<dbReference type="Proteomes" id="UP001239111">
    <property type="component" value="Chromosome 1"/>
</dbReference>
<evidence type="ECO:0000313" key="1">
    <source>
        <dbReference type="EMBL" id="KAJ8687644.1"/>
    </source>
</evidence>
<reference evidence="1" key="1">
    <citation type="submission" date="2023-04" db="EMBL/GenBank/DDBJ databases">
        <title>A chromosome-level genome assembly of the parasitoid wasp Eretmocerus hayati.</title>
        <authorList>
            <person name="Zhong Y."/>
            <person name="Liu S."/>
            <person name="Liu Y."/>
        </authorList>
    </citation>
    <scope>NUCLEOTIDE SEQUENCE</scope>
    <source>
        <strain evidence="1">ZJU_SS_LIU_2023</strain>
    </source>
</reference>
<sequence length="249" mass="26875">MTHMTMLSLIDAGLTPSPDNNLGIIGGQTVPIESHPYQVSLEAKGSYCSGAIIAENYVLTSAICAITIPKGFVKIRAGTSTREKGGTVHSVESIHPHNHFNPAKLENNIALMRVKEPFIFDEFHQPASMYQSSETLDNGVHGNVTGWGWDKHLKSTHELQMVNVPVVDKMTCKLLYKTAKLAVPEGVACAGNAVPGKGSPCLGDWGAPFVVDGRLAGIVSFTAGCGLIVLPAWYTEISQYRDWIDSVIR</sequence>
<organism evidence="1 2">
    <name type="scientific">Eretmocerus hayati</name>
    <dbReference type="NCBI Taxonomy" id="131215"/>
    <lineage>
        <taxon>Eukaryota</taxon>
        <taxon>Metazoa</taxon>
        <taxon>Ecdysozoa</taxon>
        <taxon>Arthropoda</taxon>
        <taxon>Hexapoda</taxon>
        <taxon>Insecta</taxon>
        <taxon>Pterygota</taxon>
        <taxon>Neoptera</taxon>
        <taxon>Endopterygota</taxon>
        <taxon>Hymenoptera</taxon>
        <taxon>Apocrita</taxon>
        <taxon>Proctotrupomorpha</taxon>
        <taxon>Chalcidoidea</taxon>
        <taxon>Aphelinidae</taxon>
        <taxon>Aphelininae</taxon>
        <taxon>Eretmocerus</taxon>
    </lineage>
</organism>
<accession>A0ACC2PWI7</accession>
<protein>
    <submittedName>
        <fullName evidence="1">Uncharacterized protein</fullName>
    </submittedName>
</protein>
<name>A0ACC2PWI7_9HYME</name>